<organism evidence="8 9">
    <name type="scientific">Thelonectria olida</name>
    <dbReference type="NCBI Taxonomy" id="1576542"/>
    <lineage>
        <taxon>Eukaryota</taxon>
        <taxon>Fungi</taxon>
        <taxon>Dikarya</taxon>
        <taxon>Ascomycota</taxon>
        <taxon>Pezizomycotina</taxon>
        <taxon>Sordariomycetes</taxon>
        <taxon>Hypocreomycetidae</taxon>
        <taxon>Hypocreales</taxon>
        <taxon>Nectriaceae</taxon>
        <taxon>Thelonectria</taxon>
    </lineage>
</organism>
<evidence type="ECO:0000259" key="7">
    <source>
        <dbReference type="Pfam" id="PF01266"/>
    </source>
</evidence>
<sequence length="335" mass="37141">MAKITIVGAGIVGMAVASMLPRSHDVTIVARNLPGDVESLDWASPWAGAVFLGLDGSTPEEQQMQRDAFAYLWSLVTSNPESSVRKIEMHDLQETTTLDQIWYRDLMPEFRVMRKDELPEGVILGMSYKTVVLTPTTFLPWLAKRLKESGVKFLRKTVNSLSDLKRLDHDVLVNATGCGAKFLHDVADSNLQQVRGQTILVRTGFDKVVMRHGRDYTYVIPRLDGTAILGGIKQVNNTDPYVDVDIRNDILRRVHENAPSVFAEEKVENVKMIRDNVGIRPARTGGVRVEKEVTGGQNIVHAYGTGGGGYVFSFGVGRAACALVNEFLFRPQARL</sequence>
<dbReference type="SUPFAM" id="SSF51971">
    <property type="entry name" value="Nucleotide-binding domain"/>
    <property type="match status" value="1"/>
</dbReference>
<feature type="binding site" evidence="6">
    <location>
        <position position="307"/>
    </location>
    <ligand>
        <name>D-dopa</name>
        <dbReference type="ChEBI" id="CHEBI:149689"/>
    </ligand>
</feature>
<evidence type="ECO:0000256" key="1">
    <source>
        <dbReference type="ARBA" id="ARBA00001974"/>
    </source>
</evidence>
<evidence type="ECO:0000256" key="3">
    <source>
        <dbReference type="ARBA" id="ARBA00022630"/>
    </source>
</evidence>
<dbReference type="PANTHER" id="PTHR11530">
    <property type="entry name" value="D-AMINO ACID OXIDASE"/>
    <property type="match status" value="1"/>
</dbReference>
<feature type="domain" description="FAD dependent oxidoreductase" evidence="7">
    <location>
        <begin position="4"/>
        <end position="322"/>
    </location>
</feature>
<evidence type="ECO:0000256" key="5">
    <source>
        <dbReference type="ARBA" id="ARBA00023002"/>
    </source>
</evidence>
<dbReference type="GO" id="GO:0003884">
    <property type="term" value="F:D-amino-acid oxidase activity"/>
    <property type="evidence" value="ECO:0007669"/>
    <property type="project" value="InterPro"/>
</dbReference>
<dbReference type="GO" id="GO:0071949">
    <property type="term" value="F:FAD binding"/>
    <property type="evidence" value="ECO:0007669"/>
    <property type="project" value="InterPro"/>
</dbReference>
<keyword evidence="4 6" id="KW-0274">FAD</keyword>
<dbReference type="InterPro" id="IPR023209">
    <property type="entry name" value="DAO"/>
</dbReference>
<keyword evidence="3" id="KW-0285">Flavoprotein</keyword>
<reference evidence="8 9" key="1">
    <citation type="journal article" date="2021" name="Nat. Commun.">
        <title>Genetic determinants of endophytism in the Arabidopsis root mycobiome.</title>
        <authorList>
            <person name="Mesny F."/>
            <person name="Miyauchi S."/>
            <person name="Thiergart T."/>
            <person name="Pickel B."/>
            <person name="Atanasova L."/>
            <person name="Karlsson M."/>
            <person name="Huettel B."/>
            <person name="Barry K.W."/>
            <person name="Haridas S."/>
            <person name="Chen C."/>
            <person name="Bauer D."/>
            <person name="Andreopoulos W."/>
            <person name="Pangilinan J."/>
            <person name="LaButti K."/>
            <person name="Riley R."/>
            <person name="Lipzen A."/>
            <person name="Clum A."/>
            <person name="Drula E."/>
            <person name="Henrissat B."/>
            <person name="Kohler A."/>
            <person name="Grigoriev I.V."/>
            <person name="Martin F.M."/>
            <person name="Hacquard S."/>
        </authorList>
    </citation>
    <scope>NUCLEOTIDE SEQUENCE [LARGE SCALE GENOMIC DNA]</scope>
    <source>
        <strain evidence="8 9">MPI-CAGE-CH-0241</strain>
    </source>
</reference>
<dbReference type="PIRSF" id="PIRSF000189">
    <property type="entry name" value="D-aa_oxidase"/>
    <property type="match status" value="1"/>
</dbReference>
<dbReference type="GO" id="GO:0019478">
    <property type="term" value="P:D-amino acid catabolic process"/>
    <property type="evidence" value="ECO:0007669"/>
    <property type="project" value="TreeGrafter"/>
</dbReference>
<dbReference type="OrthoDB" id="2015447at2759"/>
<evidence type="ECO:0000256" key="6">
    <source>
        <dbReference type="PIRSR" id="PIRSR000189-1"/>
    </source>
</evidence>
<keyword evidence="5" id="KW-0560">Oxidoreductase</keyword>
<feature type="binding site" evidence="6">
    <location>
        <position position="176"/>
    </location>
    <ligand>
        <name>FAD</name>
        <dbReference type="ChEBI" id="CHEBI:57692"/>
    </ligand>
</feature>
<dbReference type="AlphaFoldDB" id="A0A9P8VTC2"/>
<gene>
    <name evidence="8" type="ORF">B0T10DRAFT_497844</name>
</gene>
<dbReference type="Gene3D" id="3.30.9.10">
    <property type="entry name" value="D-Amino Acid Oxidase, subunit A, domain 2"/>
    <property type="match status" value="1"/>
</dbReference>
<comment type="cofactor">
    <cofactor evidence="1 6">
        <name>FAD</name>
        <dbReference type="ChEBI" id="CHEBI:57692"/>
    </cofactor>
</comment>
<evidence type="ECO:0000313" key="8">
    <source>
        <dbReference type="EMBL" id="KAH6876326.1"/>
    </source>
</evidence>
<evidence type="ECO:0000313" key="9">
    <source>
        <dbReference type="Proteomes" id="UP000777438"/>
    </source>
</evidence>
<dbReference type="Gene3D" id="3.40.50.720">
    <property type="entry name" value="NAD(P)-binding Rossmann-like Domain"/>
    <property type="match status" value="1"/>
</dbReference>
<dbReference type="SUPFAM" id="SSF54373">
    <property type="entry name" value="FAD-linked reductases, C-terminal domain"/>
    <property type="match status" value="1"/>
</dbReference>
<evidence type="ECO:0000256" key="4">
    <source>
        <dbReference type="ARBA" id="ARBA00022827"/>
    </source>
</evidence>
<dbReference type="GO" id="GO:0005737">
    <property type="term" value="C:cytoplasm"/>
    <property type="evidence" value="ECO:0007669"/>
    <property type="project" value="TreeGrafter"/>
</dbReference>
<feature type="binding site" evidence="6">
    <location>
        <position position="212"/>
    </location>
    <ligand>
        <name>D-dopa</name>
        <dbReference type="ChEBI" id="CHEBI:149689"/>
    </ligand>
</feature>
<protein>
    <submittedName>
        <fullName evidence="8">FAD dependent oxidoreductase</fullName>
    </submittedName>
</protein>
<dbReference type="EMBL" id="JAGPYM010000035">
    <property type="protein sequence ID" value="KAH6876326.1"/>
    <property type="molecule type" value="Genomic_DNA"/>
</dbReference>
<accession>A0A9P8VTC2</accession>
<dbReference type="PANTHER" id="PTHR11530:SF11">
    <property type="entry name" value="D-ASPARTATE OXIDASE"/>
    <property type="match status" value="1"/>
</dbReference>
<dbReference type="Proteomes" id="UP000777438">
    <property type="component" value="Unassembled WGS sequence"/>
</dbReference>
<keyword evidence="9" id="KW-1185">Reference proteome</keyword>
<dbReference type="Pfam" id="PF01266">
    <property type="entry name" value="DAO"/>
    <property type="match status" value="1"/>
</dbReference>
<proteinExistence type="inferred from homology"/>
<dbReference type="InterPro" id="IPR006076">
    <property type="entry name" value="FAD-dep_OxRdtase"/>
</dbReference>
<feature type="binding site" evidence="6">
    <location>
        <position position="158"/>
    </location>
    <ligand>
        <name>FAD</name>
        <dbReference type="ChEBI" id="CHEBI:57692"/>
    </ligand>
</feature>
<feature type="binding site" evidence="6">
    <location>
        <position position="280"/>
    </location>
    <ligand>
        <name>D-dopa</name>
        <dbReference type="ChEBI" id="CHEBI:149689"/>
    </ligand>
</feature>
<comment type="similarity">
    <text evidence="2">Belongs to the DAMOX/DASOX family.</text>
</comment>
<name>A0A9P8VTC2_9HYPO</name>
<evidence type="ECO:0000256" key="2">
    <source>
        <dbReference type="ARBA" id="ARBA00006730"/>
    </source>
</evidence>
<comment type="caution">
    <text evidence="8">The sequence shown here is derived from an EMBL/GenBank/DDBJ whole genome shotgun (WGS) entry which is preliminary data.</text>
</comment>